<proteinExistence type="predicted"/>
<accession>A0A914C9I0</accession>
<evidence type="ECO:0000313" key="2">
    <source>
        <dbReference type="WBParaSite" id="ACRNAN_Path_656.g2467.t1"/>
    </source>
</evidence>
<evidence type="ECO:0000313" key="1">
    <source>
        <dbReference type="Proteomes" id="UP000887540"/>
    </source>
</evidence>
<sequence length="68" mass="8119">MEYELSYAIKEDKWNHKMEVLHSNVIMSVKEFGKADHFKEGKHFSLSSFGIKLFLPKLFKQYQCICFL</sequence>
<reference evidence="2" key="1">
    <citation type="submission" date="2022-11" db="UniProtKB">
        <authorList>
            <consortium name="WormBaseParasite"/>
        </authorList>
    </citation>
    <scope>IDENTIFICATION</scope>
</reference>
<dbReference type="Proteomes" id="UP000887540">
    <property type="component" value="Unplaced"/>
</dbReference>
<keyword evidence="1" id="KW-1185">Reference proteome</keyword>
<name>A0A914C9I0_9BILA</name>
<protein>
    <submittedName>
        <fullName evidence="2">Uncharacterized protein</fullName>
    </submittedName>
</protein>
<organism evidence="1 2">
    <name type="scientific">Acrobeloides nanus</name>
    <dbReference type="NCBI Taxonomy" id="290746"/>
    <lineage>
        <taxon>Eukaryota</taxon>
        <taxon>Metazoa</taxon>
        <taxon>Ecdysozoa</taxon>
        <taxon>Nematoda</taxon>
        <taxon>Chromadorea</taxon>
        <taxon>Rhabditida</taxon>
        <taxon>Tylenchina</taxon>
        <taxon>Cephalobomorpha</taxon>
        <taxon>Cephaloboidea</taxon>
        <taxon>Cephalobidae</taxon>
        <taxon>Acrobeloides</taxon>
    </lineage>
</organism>
<dbReference type="AlphaFoldDB" id="A0A914C9I0"/>
<dbReference type="WBParaSite" id="ACRNAN_Path_656.g2467.t1">
    <property type="protein sequence ID" value="ACRNAN_Path_656.g2467.t1"/>
    <property type="gene ID" value="ACRNAN_Path_656.g2467"/>
</dbReference>